<evidence type="ECO:0000313" key="16">
    <source>
        <dbReference type="EMBL" id="GAA4822030.1"/>
    </source>
</evidence>
<evidence type="ECO:0000256" key="6">
    <source>
        <dbReference type="ARBA" id="ARBA00022741"/>
    </source>
</evidence>
<keyword evidence="5 12" id="KW-0812">Transmembrane</keyword>
<reference evidence="17" key="1">
    <citation type="journal article" date="2019" name="Int. J. Syst. Evol. Microbiol.">
        <title>The Global Catalogue of Microorganisms (GCM) 10K type strain sequencing project: providing services to taxonomists for standard genome sequencing and annotation.</title>
        <authorList>
            <consortium name="The Broad Institute Genomics Platform"/>
            <consortium name="The Broad Institute Genome Sequencing Center for Infectious Disease"/>
            <person name="Wu L."/>
            <person name="Ma J."/>
        </authorList>
    </citation>
    <scope>NUCLEOTIDE SEQUENCE [LARGE SCALE GENOMIC DNA]</scope>
    <source>
        <strain evidence="17">JCM 18326</strain>
    </source>
</reference>
<evidence type="ECO:0000256" key="11">
    <source>
        <dbReference type="ARBA" id="ARBA00023136"/>
    </source>
</evidence>
<dbReference type="PANTHER" id="PTHR43394">
    <property type="entry name" value="ATP-DEPENDENT PERMEASE MDL1, MITOCHONDRIAL"/>
    <property type="match status" value="1"/>
</dbReference>
<feature type="transmembrane region" description="Helical" evidence="12">
    <location>
        <begin position="389"/>
        <end position="407"/>
    </location>
</feature>
<feature type="transmembrane region" description="Helical" evidence="12">
    <location>
        <begin position="201"/>
        <end position="221"/>
    </location>
</feature>
<dbReference type="InterPro" id="IPR017871">
    <property type="entry name" value="ABC_transporter-like_CS"/>
</dbReference>
<evidence type="ECO:0000259" key="14">
    <source>
        <dbReference type="PROSITE" id="PS50929"/>
    </source>
</evidence>
<sequence>MKGIRQRDITDCGAACLAYVGTYYNSTFSVAKIRQLAATDQEGTSMLGLQEAAIALGFDAKGVRAEKEVLPDVPCPAIAHVITDKGLHHYVVLCETGVDEVKIMDPAEGRKQTIKREQFENEWTGVLLLVTPSSCYEEVREKQTMTEKVLALLRPHRAVLLQVILGAALYTILGLSTSIYVQKIVDHVLVEENHRLLNLMGTGMLLILVLQFVLGIFKALFVMRTGQKMDADLILGYYRHVLHMPQTFFDRMRVGEITSRLGDAIKIRALINEVGVNMVVNIFIVLFSIIVMTVYAWKLTLMVVMVLPLMIAIYLVVNYFNRKIHRAVMEQSAMLQTQLVESLNIAGTMKSFGMEDFFSLKTELQFTGVLKVLYQAAKIGILSENTTRAINLLTTIGILWAGANMVLSHEMTAGELLSFHALLAYLMGPLVQLIGMNQSIQEARIAADRLFEVMQLDTEPLREGQEVLPEMLGDIVFDKVSFRYGARSNVFSDLSLRIPKGKYTAIVGDSGSGKSSIVSLLQGLYPIQKGVIRLGGYNLQHVSMKSYREQLGVVPQQVALIAGSVAENIAMGDLHPDTGRMMEVCKQLGMEGFIQSLPQGLNTPLGENGVNLSGGQRQRLAIARALYRDPSIILMDEATSALDTLTEKRIQQGILQLIRKGKTLLVVAHRLSTVRNADHIIVMEKGKVVEEGTHEELLNHRRKYYKLWQEQGGDVFFT</sequence>
<dbReference type="InterPro" id="IPR005897">
    <property type="entry name" value="Pept_C39_ABC_bacteriocin"/>
</dbReference>
<organism evidence="16 17">
    <name type="scientific">Algivirga pacifica</name>
    <dbReference type="NCBI Taxonomy" id="1162670"/>
    <lineage>
        <taxon>Bacteria</taxon>
        <taxon>Pseudomonadati</taxon>
        <taxon>Bacteroidota</taxon>
        <taxon>Cytophagia</taxon>
        <taxon>Cytophagales</taxon>
        <taxon>Flammeovirgaceae</taxon>
        <taxon>Algivirga</taxon>
    </lineage>
</organism>
<comment type="caution">
    <text evidence="16">The sequence shown here is derived from an EMBL/GenBank/DDBJ whole genome shotgun (WGS) entry which is preliminary data.</text>
</comment>
<dbReference type="PROSITE" id="PS50929">
    <property type="entry name" value="ABC_TM1F"/>
    <property type="match status" value="1"/>
</dbReference>
<feature type="transmembrane region" description="Helical" evidence="12">
    <location>
        <begin position="274"/>
        <end position="295"/>
    </location>
</feature>
<dbReference type="InterPro" id="IPR005074">
    <property type="entry name" value="Peptidase_C39"/>
</dbReference>
<keyword evidence="2" id="KW-0813">Transport</keyword>
<dbReference type="InterPro" id="IPR036640">
    <property type="entry name" value="ABC1_TM_sf"/>
</dbReference>
<dbReference type="EMBL" id="BAABJX010000005">
    <property type="protein sequence ID" value="GAA4822030.1"/>
    <property type="molecule type" value="Genomic_DNA"/>
</dbReference>
<keyword evidence="8" id="KW-0067">ATP-binding</keyword>
<feature type="domain" description="ABC transporter" evidence="13">
    <location>
        <begin position="475"/>
        <end position="710"/>
    </location>
</feature>
<dbReference type="InterPro" id="IPR027417">
    <property type="entry name" value="P-loop_NTPase"/>
</dbReference>
<dbReference type="Gene3D" id="3.40.50.300">
    <property type="entry name" value="P-loop containing nucleotide triphosphate hydrolases"/>
    <property type="match status" value="1"/>
</dbReference>
<dbReference type="PROSITE" id="PS50893">
    <property type="entry name" value="ABC_TRANSPORTER_2"/>
    <property type="match status" value="1"/>
</dbReference>
<keyword evidence="17" id="KW-1185">Reference proteome</keyword>
<keyword evidence="4" id="KW-0645">Protease</keyword>
<dbReference type="SMART" id="SM00382">
    <property type="entry name" value="AAA"/>
    <property type="match status" value="1"/>
</dbReference>
<evidence type="ECO:0000256" key="1">
    <source>
        <dbReference type="ARBA" id="ARBA00004651"/>
    </source>
</evidence>
<feature type="transmembrane region" description="Helical" evidence="12">
    <location>
        <begin position="301"/>
        <end position="320"/>
    </location>
</feature>
<evidence type="ECO:0000259" key="13">
    <source>
        <dbReference type="PROSITE" id="PS50893"/>
    </source>
</evidence>
<feature type="transmembrane region" description="Helical" evidence="12">
    <location>
        <begin position="158"/>
        <end position="181"/>
    </location>
</feature>
<dbReference type="Proteomes" id="UP001500298">
    <property type="component" value="Unassembled WGS sequence"/>
</dbReference>
<dbReference type="Pfam" id="PF00005">
    <property type="entry name" value="ABC_tran"/>
    <property type="match status" value="1"/>
</dbReference>
<proteinExistence type="predicted"/>
<evidence type="ECO:0000256" key="9">
    <source>
        <dbReference type="ARBA" id="ARBA00022967"/>
    </source>
</evidence>
<feature type="domain" description="ABC transmembrane type-1" evidence="14">
    <location>
        <begin position="163"/>
        <end position="442"/>
    </location>
</feature>
<dbReference type="InterPro" id="IPR003593">
    <property type="entry name" value="AAA+_ATPase"/>
</dbReference>
<keyword evidence="10 12" id="KW-1133">Transmembrane helix</keyword>
<evidence type="ECO:0000256" key="10">
    <source>
        <dbReference type="ARBA" id="ARBA00022989"/>
    </source>
</evidence>
<evidence type="ECO:0000256" key="3">
    <source>
        <dbReference type="ARBA" id="ARBA00022475"/>
    </source>
</evidence>
<evidence type="ECO:0000256" key="2">
    <source>
        <dbReference type="ARBA" id="ARBA00022448"/>
    </source>
</evidence>
<dbReference type="Gene3D" id="1.20.1560.10">
    <property type="entry name" value="ABC transporter type 1, transmembrane domain"/>
    <property type="match status" value="1"/>
</dbReference>
<dbReference type="PROSITE" id="PS00211">
    <property type="entry name" value="ABC_TRANSPORTER_1"/>
    <property type="match status" value="1"/>
</dbReference>
<evidence type="ECO:0000256" key="12">
    <source>
        <dbReference type="SAM" id="Phobius"/>
    </source>
</evidence>
<keyword evidence="6" id="KW-0547">Nucleotide-binding</keyword>
<dbReference type="CDD" id="cd02418">
    <property type="entry name" value="Peptidase_C39B"/>
    <property type="match status" value="1"/>
</dbReference>
<feature type="transmembrane region" description="Helical" evidence="12">
    <location>
        <begin position="419"/>
        <end position="436"/>
    </location>
</feature>
<evidence type="ECO:0000256" key="7">
    <source>
        <dbReference type="ARBA" id="ARBA00022801"/>
    </source>
</evidence>
<gene>
    <name evidence="16" type="ORF">GCM10023331_03000</name>
</gene>
<evidence type="ECO:0000256" key="8">
    <source>
        <dbReference type="ARBA" id="ARBA00022840"/>
    </source>
</evidence>
<dbReference type="SUPFAM" id="SSF52540">
    <property type="entry name" value="P-loop containing nucleoside triphosphate hydrolases"/>
    <property type="match status" value="1"/>
</dbReference>
<dbReference type="Pfam" id="PF03412">
    <property type="entry name" value="Peptidase_C39"/>
    <property type="match status" value="1"/>
</dbReference>
<dbReference type="Gene3D" id="3.90.70.10">
    <property type="entry name" value="Cysteine proteinases"/>
    <property type="match status" value="1"/>
</dbReference>
<evidence type="ECO:0000259" key="15">
    <source>
        <dbReference type="PROSITE" id="PS50990"/>
    </source>
</evidence>
<protein>
    <submittedName>
        <fullName evidence="16">Peptidase domain-containing ABC transporter</fullName>
    </submittedName>
</protein>
<dbReference type="PANTHER" id="PTHR43394:SF1">
    <property type="entry name" value="ATP-BINDING CASSETTE SUB-FAMILY B MEMBER 10, MITOCHONDRIAL"/>
    <property type="match status" value="1"/>
</dbReference>
<keyword evidence="7" id="KW-0378">Hydrolase</keyword>
<dbReference type="CDD" id="cd18570">
    <property type="entry name" value="ABC_6TM_PCAT1_LagD_like"/>
    <property type="match status" value="1"/>
</dbReference>
<dbReference type="NCBIfam" id="TIGR01193">
    <property type="entry name" value="bacteriocin_ABC"/>
    <property type="match status" value="1"/>
</dbReference>
<dbReference type="Pfam" id="PF00664">
    <property type="entry name" value="ABC_membrane"/>
    <property type="match status" value="1"/>
</dbReference>
<dbReference type="InterPro" id="IPR039421">
    <property type="entry name" value="Type_1_exporter"/>
</dbReference>
<keyword evidence="9" id="KW-1278">Translocase</keyword>
<comment type="subcellular location">
    <subcellularLocation>
        <location evidence="1">Cell membrane</location>
        <topology evidence="1">Multi-pass membrane protein</topology>
    </subcellularLocation>
</comment>
<keyword evidence="3" id="KW-1003">Cell membrane</keyword>
<evidence type="ECO:0000256" key="5">
    <source>
        <dbReference type="ARBA" id="ARBA00022692"/>
    </source>
</evidence>
<dbReference type="InterPro" id="IPR003439">
    <property type="entry name" value="ABC_transporter-like_ATP-bd"/>
</dbReference>
<dbReference type="SUPFAM" id="SSF90123">
    <property type="entry name" value="ABC transporter transmembrane region"/>
    <property type="match status" value="1"/>
</dbReference>
<dbReference type="PROSITE" id="PS50990">
    <property type="entry name" value="PEPTIDASE_C39"/>
    <property type="match status" value="1"/>
</dbReference>
<evidence type="ECO:0000256" key="4">
    <source>
        <dbReference type="ARBA" id="ARBA00022670"/>
    </source>
</evidence>
<keyword evidence="11 12" id="KW-0472">Membrane</keyword>
<dbReference type="InterPro" id="IPR011527">
    <property type="entry name" value="ABC1_TM_dom"/>
</dbReference>
<evidence type="ECO:0000313" key="17">
    <source>
        <dbReference type="Proteomes" id="UP001500298"/>
    </source>
</evidence>
<dbReference type="RefSeq" id="WP_345368649.1">
    <property type="nucleotide sequence ID" value="NZ_BAABJX010000005.1"/>
</dbReference>
<name>A0ABP9CXN3_9BACT</name>
<accession>A0ABP9CXN3</accession>
<feature type="domain" description="Peptidase C39" evidence="15">
    <location>
        <begin position="6"/>
        <end position="130"/>
    </location>
</feature>